<gene>
    <name evidence="2" type="ORF">Cch01nite_13700</name>
</gene>
<sequence>MSSIFSRHPEPGDTVRLTSDVRTGLLSAPAPAGSLGVVTAIEGGRVRVEVDGGMSGATTVSARLRDCRVIERGTGIERFRRRMRHRAAVRLGALILLALPLVQFVWGWWSAVGSLDGLLEHLPIALLESAADLLLLALGDPVRAALTVALGSLTWWLAFGPGRRG</sequence>
<feature type="transmembrane region" description="Helical" evidence="1">
    <location>
        <begin position="142"/>
        <end position="159"/>
    </location>
</feature>
<dbReference type="Proteomes" id="UP000632740">
    <property type="component" value="Unassembled WGS sequence"/>
</dbReference>
<evidence type="ECO:0000313" key="3">
    <source>
        <dbReference type="Proteomes" id="UP000632740"/>
    </source>
</evidence>
<protein>
    <submittedName>
        <fullName evidence="2">Uncharacterized protein</fullName>
    </submittedName>
</protein>
<comment type="caution">
    <text evidence="2">The sequence shown here is derived from an EMBL/GenBank/DDBJ whole genome shotgun (WGS) entry which is preliminary data.</text>
</comment>
<evidence type="ECO:0000313" key="2">
    <source>
        <dbReference type="EMBL" id="GIG20646.1"/>
    </source>
</evidence>
<dbReference type="RefSeq" id="WP_203750363.1">
    <property type="nucleotide sequence ID" value="NZ_BONK01000004.1"/>
</dbReference>
<keyword evidence="1" id="KW-0812">Transmembrane</keyword>
<dbReference type="EMBL" id="BONK01000004">
    <property type="protein sequence ID" value="GIG20646.1"/>
    <property type="molecule type" value="Genomic_DNA"/>
</dbReference>
<keyword evidence="1" id="KW-1133">Transmembrane helix</keyword>
<accession>A0A919U0P9</accession>
<organism evidence="2 3">
    <name type="scientific">Cellulomonas chitinilytica</name>
    <dbReference type="NCBI Taxonomy" id="398759"/>
    <lineage>
        <taxon>Bacteria</taxon>
        <taxon>Bacillati</taxon>
        <taxon>Actinomycetota</taxon>
        <taxon>Actinomycetes</taxon>
        <taxon>Micrococcales</taxon>
        <taxon>Cellulomonadaceae</taxon>
        <taxon>Cellulomonas</taxon>
    </lineage>
</organism>
<reference evidence="2" key="1">
    <citation type="submission" date="2021-01" db="EMBL/GenBank/DDBJ databases">
        <title>Whole genome shotgun sequence of Cellulomonas chitinilytica NBRC 110799.</title>
        <authorList>
            <person name="Komaki H."/>
            <person name="Tamura T."/>
        </authorList>
    </citation>
    <scope>NUCLEOTIDE SEQUENCE</scope>
    <source>
        <strain evidence="2">NBRC 110799</strain>
    </source>
</reference>
<dbReference type="AlphaFoldDB" id="A0A919U0P9"/>
<evidence type="ECO:0000256" key="1">
    <source>
        <dbReference type="SAM" id="Phobius"/>
    </source>
</evidence>
<keyword evidence="1" id="KW-0472">Membrane</keyword>
<keyword evidence="3" id="KW-1185">Reference proteome</keyword>
<name>A0A919U0P9_9CELL</name>
<feature type="transmembrane region" description="Helical" evidence="1">
    <location>
        <begin position="87"/>
        <end position="109"/>
    </location>
</feature>
<proteinExistence type="predicted"/>